<name>A0A0C9YI16_9AGAM</name>
<evidence type="ECO:0000313" key="2">
    <source>
        <dbReference type="Proteomes" id="UP000054018"/>
    </source>
</evidence>
<sequence>MSPNTFALLKHCVSLYITSHNHPASSKLVHLGFVLKPASKDLSLFSCRPL</sequence>
<reference evidence="1 2" key="1">
    <citation type="submission" date="2014-04" db="EMBL/GenBank/DDBJ databases">
        <authorList>
            <consortium name="DOE Joint Genome Institute"/>
            <person name="Kuo A."/>
            <person name="Kohler A."/>
            <person name="Costa M.D."/>
            <person name="Nagy L.G."/>
            <person name="Floudas D."/>
            <person name="Copeland A."/>
            <person name="Barry K.W."/>
            <person name="Cichocki N."/>
            <person name="Veneault-Fourrey C."/>
            <person name="LaButti K."/>
            <person name="Lindquist E.A."/>
            <person name="Lipzen A."/>
            <person name="Lundell T."/>
            <person name="Morin E."/>
            <person name="Murat C."/>
            <person name="Sun H."/>
            <person name="Tunlid A."/>
            <person name="Henrissat B."/>
            <person name="Grigoriev I.V."/>
            <person name="Hibbett D.S."/>
            <person name="Martin F."/>
            <person name="Nordberg H.P."/>
            <person name="Cantor M.N."/>
            <person name="Hua S.X."/>
        </authorList>
    </citation>
    <scope>NUCLEOTIDE SEQUENCE [LARGE SCALE GENOMIC DNA]</scope>
    <source>
        <strain evidence="1 2">441</strain>
    </source>
</reference>
<organism evidence="1 2">
    <name type="scientific">Pisolithus microcarpus 441</name>
    <dbReference type="NCBI Taxonomy" id="765257"/>
    <lineage>
        <taxon>Eukaryota</taxon>
        <taxon>Fungi</taxon>
        <taxon>Dikarya</taxon>
        <taxon>Basidiomycota</taxon>
        <taxon>Agaricomycotina</taxon>
        <taxon>Agaricomycetes</taxon>
        <taxon>Agaricomycetidae</taxon>
        <taxon>Boletales</taxon>
        <taxon>Sclerodermatineae</taxon>
        <taxon>Pisolithaceae</taxon>
        <taxon>Pisolithus</taxon>
    </lineage>
</organism>
<dbReference type="EMBL" id="KN833861">
    <property type="protein sequence ID" value="KIK16336.1"/>
    <property type="molecule type" value="Genomic_DNA"/>
</dbReference>
<gene>
    <name evidence="1" type="ORF">PISMIDRAFT_15912</name>
</gene>
<dbReference type="HOGENOM" id="CLU_3125623_0_0_1"/>
<reference evidence="2" key="2">
    <citation type="submission" date="2015-01" db="EMBL/GenBank/DDBJ databases">
        <title>Evolutionary Origins and Diversification of the Mycorrhizal Mutualists.</title>
        <authorList>
            <consortium name="DOE Joint Genome Institute"/>
            <consortium name="Mycorrhizal Genomics Consortium"/>
            <person name="Kohler A."/>
            <person name="Kuo A."/>
            <person name="Nagy L.G."/>
            <person name="Floudas D."/>
            <person name="Copeland A."/>
            <person name="Barry K.W."/>
            <person name="Cichocki N."/>
            <person name="Veneault-Fourrey C."/>
            <person name="LaButti K."/>
            <person name="Lindquist E.A."/>
            <person name="Lipzen A."/>
            <person name="Lundell T."/>
            <person name="Morin E."/>
            <person name="Murat C."/>
            <person name="Riley R."/>
            <person name="Ohm R."/>
            <person name="Sun H."/>
            <person name="Tunlid A."/>
            <person name="Henrissat B."/>
            <person name="Grigoriev I.V."/>
            <person name="Hibbett D.S."/>
            <person name="Martin F."/>
        </authorList>
    </citation>
    <scope>NUCLEOTIDE SEQUENCE [LARGE SCALE GENOMIC DNA]</scope>
    <source>
        <strain evidence="2">441</strain>
    </source>
</reference>
<proteinExistence type="predicted"/>
<dbReference type="AlphaFoldDB" id="A0A0C9YI16"/>
<keyword evidence="2" id="KW-1185">Reference proteome</keyword>
<accession>A0A0C9YI16</accession>
<dbReference type="Proteomes" id="UP000054018">
    <property type="component" value="Unassembled WGS sequence"/>
</dbReference>
<evidence type="ECO:0000313" key="1">
    <source>
        <dbReference type="EMBL" id="KIK16336.1"/>
    </source>
</evidence>
<protein>
    <submittedName>
        <fullName evidence="1">Uncharacterized protein</fullName>
    </submittedName>
</protein>